<protein>
    <submittedName>
        <fullName evidence="1">Uncharacterized protein</fullName>
    </submittedName>
</protein>
<organism evidence="1 2">
    <name type="scientific">Mytilus coruscus</name>
    <name type="common">Sea mussel</name>
    <dbReference type="NCBI Taxonomy" id="42192"/>
    <lineage>
        <taxon>Eukaryota</taxon>
        <taxon>Metazoa</taxon>
        <taxon>Spiralia</taxon>
        <taxon>Lophotrochozoa</taxon>
        <taxon>Mollusca</taxon>
        <taxon>Bivalvia</taxon>
        <taxon>Autobranchia</taxon>
        <taxon>Pteriomorphia</taxon>
        <taxon>Mytilida</taxon>
        <taxon>Mytiloidea</taxon>
        <taxon>Mytilidae</taxon>
        <taxon>Mytilinae</taxon>
        <taxon>Mytilus</taxon>
    </lineage>
</organism>
<dbReference type="Proteomes" id="UP000507470">
    <property type="component" value="Unassembled WGS sequence"/>
</dbReference>
<name>A0A6J8B5J6_MYTCO</name>
<keyword evidence="2" id="KW-1185">Reference proteome</keyword>
<accession>A0A6J8B5J6</accession>
<dbReference type="EMBL" id="CACVKT020002586">
    <property type="protein sequence ID" value="CAC5378731.1"/>
    <property type="molecule type" value="Genomic_DNA"/>
</dbReference>
<proteinExistence type="predicted"/>
<reference evidence="1 2" key="1">
    <citation type="submission" date="2020-06" db="EMBL/GenBank/DDBJ databases">
        <authorList>
            <person name="Li R."/>
            <person name="Bekaert M."/>
        </authorList>
    </citation>
    <scope>NUCLEOTIDE SEQUENCE [LARGE SCALE GENOMIC DNA]</scope>
    <source>
        <strain evidence="2">wild</strain>
    </source>
</reference>
<evidence type="ECO:0000313" key="2">
    <source>
        <dbReference type="Proteomes" id="UP000507470"/>
    </source>
</evidence>
<gene>
    <name evidence="1" type="ORF">MCOR_14880</name>
</gene>
<dbReference type="OrthoDB" id="329835at2759"/>
<dbReference type="AlphaFoldDB" id="A0A6J8B5J6"/>
<evidence type="ECO:0000313" key="1">
    <source>
        <dbReference type="EMBL" id="CAC5378731.1"/>
    </source>
</evidence>
<sequence>MPINNNTWVNVIGSELWGIVRCILRERILSNLRLIDFEKETDLLLIKKIMFNPDRDQWQKTSEYKIEDQRVYINQICRLSPDEPSHRKNTFNKNELLELRYIHNESFEDLIFVPKTDNLSNEAVCSSYVKLKVTSVFCSDTWTPKTITHAIGDLDPWTYCSKNGHDVILSEISGFLESNIVDSSSTTCFSRSKVKPIRISKQGEFISCFPCIASNTVFMPENCVIEKALFPIYRPGMLLEIVMYFYLLTEIKDKSSLIALIDTELSLNGSLLACVFQYSKREIIQYNNTSSLITALLPAKFQIILMTNNSAG</sequence>